<dbReference type="InterPro" id="IPR000131">
    <property type="entry name" value="ATP_synth_F1_gsu"/>
</dbReference>
<comment type="similarity">
    <text evidence="3 11">Belongs to the ATPase gamma chain family.</text>
</comment>
<dbReference type="EMBL" id="DTGT01000402">
    <property type="protein sequence ID" value="HGH62074.1"/>
    <property type="molecule type" value="Genomic_DNA"/>
</dbReference>
<reference evidence="12" key="1">
    <citation type="journal article" date="2020" name="mSystems">
        <title>Genome- and Community-Level Interaction Insights into Carbon Utilization and Element Cycling Functions of Hydrothermarchaeota in Hydrothermal Sediment.</title>
        <authorList>
            <person name="Zhou Z."/>
            <person name="Liu Y."/>
            <person name="Xu W."/>
            <person name="Pan J."/>
            <person name="Luo Z.H."/>
            <person name="Li M."/>
        </authorList>
    </citation>
    <scope>NUCLEOTIDE SEQUENCE [LARGE SCALE GENOMIC DNA]</scope>
    <source>
        <strain evidence="12">SpSt-769</strain>
    </source>
</reference>
<dbReference type="FunFam" id="3.40.1380.10:FF:000006">
    <property type="entry name" value="ATP synthase gamma chain"/>
    <property type="match status" value="1"/>
</dbReference>
<evidence type="ECO:0000256" key="2">
    <source>
        <dbReference type="ARBA" id="ARBA00004170"/>
    </source>
</evidence>
<dbReference type="CDD" id="cd12151">
    <property type="entry name" value="F1-ATPase_gamma"/>
    <property type="match status" value="1"/>
</dbReference>
<evidence type="ECO:0000256" key="3">
    <source>
        <dbReference type="ARBA" id="ARBA00007681"/>
    </source>
</evidence>
<dbReference type="HAMAP" id="MF_00815">
    <property type="entry name" value="ATP_synth_gamma_bact"/>
    <property type="match status" value="1"/>
</dbReference>
<accession>A0A7C4EWP8</accession>
<proteinExistence type="inferred from homology"/>
<dbReference type="PROSITE" id="PS00153">
    <property type="entry name" value="ATPASE_GAMMA"/>
    <property type="match status" value="1"/>
</dbReference>
<dbReference type="GO" id="GO:0005524">
    <property type="term" value="F:ATP binding"/>
    <property type="evidence" value="ECO:0007669"/>
    <property type="project" value="UniProtKB-UniRule"/>
</dbReference>
<dbReference type="PANTHER" id="PTHR11693">
    <property type="entry name" value="ATP SYNTHASE GAMMA CHAIN"/>
    <property type="match status" value="1"/>
</dbReference>
<evidence type="ECO:0000256" key="5">
    <source>
        <dbReference type="ARBA" id="ARBA00022781"/>
    </source>
</evidence>
<keyword evidence="8 11" id="KW-0139">CF(1)</keyword>
<comment type="caution">
    <text evidence="12">The sequence shown here is derived from an EMBL/GenBank/DDBJ whole genome shotgun (WGS) entry which is preliminary data.</text>
</comment>
<evidence type="ECO:0000256" key="9">
    <source>
        <dbReference type="ARBA" id="ARBA00023310"/>
    </source>
</evidence>
<evidence type="ECO:0000256" key="6">
    <source>
        <dbReference type="ARBA" id="ARBA00023065"/>
    </source>
</evidence>
<dbReference type="GO" id="GO:0005886">
    <property type="term" value="C:plasma membrane"/>
    <property type="evidence" value="ECO:0007669"/>
    <property type="project" value="UniProtKB-SubCell"/>
</dbReference>
<evidence type="ECO:0000256" key="8">
    <source>
        <dbReference type="ARBA" id="ARBA00023196"/>
    </source>
</evidence>
<keyword evidence="5 11" id="KW-0375">Hydrogen ion transport</keyword>
<dbReference type="GO" id="GO:0042777">
    <property type="term" value="P:proton motive force-driven plasma membrane ATP synthesis"/>
    <property type="evidence" value="ECO:0007669"/>
    <property type="project" value="UniProtKB-UniRule"/>
</dbReference>
<keyword evidence="6 11" id="KW-0406">Ion transport</keyword>
<evidence type="ECO:0000256" key="1">
    <source>
        <dbReference type="ARBA" id="ARBA00003456"/>
    </source>
</evidence>
<evidence type="ECO:0000256" key="7">
    <source>
        <dbReference type="ARBA" id="ARBA00023136"/>
    </source>
</evidence>
<sequence>MASLRDIRKRIASVKNTQKITNAMKMVAAAKLRRAEEAIKAARPFADKMREVLQSLAARTNPGVHPMLTVLPPKKVLLIQITADRGLCGAFNVNLNRRAEAFIREMRGKGIEVDLINVGRKGNDYFRRRQVAIVEKFVNVMNKVSFELAGQVVDVATEKFVSGEYQEVYLLYNSFKTAVTQVATLRKLLPIAPEEAGKRRREYLYEPSEEELLRAILPRYVQVQVYTGLLDSVASEHGARMTAMEAATSNAEEMIYKLTLKANRMRQESITTELMEIVGGAEALKG</sequence>
<dbReference type="PRINTS" id="PR00126">
    <property type="entry name" value="ATPASEGAMMA"/>
</dbReference>
<dbReference type="Pfam" id="PF00231">
    <property type="entry name" value="ATP-synt"/>
    <property type="match status" value="1"/>
</dbReference>
<dbReference type="GO" id="GO:0045259">
    <property type="term" value="C:proton-transporting ATP synthase complex"/>
    <property type="evidence" value="ECO:0007669"/>
    <property type="project" value="UniProtKB-KW"/>
</dbReference>
<keyword evidence="7 11" id="KW-0472">Membrane</keyword>
<dbReference type="InterPro" id="IPR023632">
    <property type="entry name" value="ATP_synth_F1_gsu_CS"/>
</dbReference>
<dbReference type="AlphaFoldDB" id="A0A7C4EWP8"/>
<organism evidence="12">
    <name type="scientific">Desulfomonile tiedjei</name>
    <dbReference type="NCBI Taxonomy" id="2358"/>
    <lineage>
        <taxon>Bacteria</taxon>
        <taxon>Pseudomonadati</taxon>
        <taxon>Thermodesulfobacteriota</taxon>
        <taxon>Desulfomonilia</taxon>
        <taxon>Desulfomonilales</taxon>
        <taxon>Desulfomonilaceae</taxon>
        <taxon>Desulfomonile</taxon>
    </lineage>
</organism>
<gene>
    <name evidence="11 12" type="primary">atpG</name>
    <name evidence="12" type="ORF">ENV54_12345</name>
</gene>
<evidence type="ECO:0000256" key="10">
    <source>
        <dbReference type="ARBA" id="ARBA00060385"/>
    </source>
</evidence>
<dbReference type="InterPro" id="IPR035968">
    <property type="entry name" value="ATP_synth_F1_ATPase_gsu"/>
</dbReference>
<evidence type="ECO:0000313" key="12">
    <source>
        <dbReference type="EMBL" id="HGH62074.1"/>
    </source>
</evidence>
<keyword evidence="4 11" id="KW-0813">Transport</keyword>
<evidence type="ECO:0000256" key="4">
    <source>
        <dbReference type="ARBA" id="ARBA00022448"/>
    </source>
</evidence>
<evidence type="ECO:0000256" key="11">
    <source>
        <dbReference type="HAMAP-Rule" id="MF_00815"/>
    </source>
</evidence>
<dbReference type="GO" id="GO:0009579">
    <property type="term" value="C:thylakoid"/>
    <property type="evidence" value="ECO:0007669"/>
    <property type="project" value="UniProtKB-SubCell"/>
</dbReference>
<dbReference type="Gene3D" id="1.10.287.80">
    <property type="entry name" value="ATP synthase, gamma subunit, helix hairpin domain"/>
    <property type="match status" value="1"/>
</dbReference>
<dbReference type="PANTHER" id="PTHR11693:SF22">
    <property type="entry name" value="ATP SYNTHASE SUBUNIT GAMMA, MITOCHONDRIAL"/>
    <property type="match status" value="1"/>
</dbReference>
<keyword evidence="9 11" id="KW-0066">ATP synthesis</keyword>
<dbReference type="NCBIfam" id="TIGR01146">
    <property type="entry name" value="ATPsyn_F1gamma"/>
    <property type="match status" value="1"/>
</dbReference>
<keyword evidence="11" id="KW-1003">Cell membrane</keyword>
<dbReference type="SUPFAM" id="SSF52943">
    <property type="entry name" value="ATP synthase (F1-ATPase), gamma subunit"/>
    <property type="match status" value="1"/>
</dbReference>
<protein>
    <recommendedName>
        <fullName evidence="11">ATP synthase gamma chain</fullName>
    </recommendedName>
    <alternativeName>
        <fullName evidence="11">ATP synthase F1 sector gamma subunit</fullName>
    </alternativeName>
    <alternativeName>
        <fullName evidence="11">F-ATPase gamma subunit</fullName>
    </alternativeName>
</protein>
<dbReference type="GO" id="GO:0046933">
    <property type="term" value="F:proton-transporting ATP synthase activity, rotational mechanism"/>
    <property type="evidence" value="ECO:0007669"/>
    <property type="project" value="UniProtKB-UniRule"/>
</dbReference>
<comment type="function">
    <text evidence="1 11">Produces ATP from ADP in the presence of a proton gradient across the membrane. The gamma chain is believed to be important in regulating ATPase activity and the flow of protons through the CF(0) complex.</text>
</comment>
<dbReference type="FunFam" id="1.10.287.80:FF:000003">
    <property type="entry name" value="ATP synthase gamma chain, chloroplastic"/>
    <property type="match status" value="1"/>
</dbReference>
<name>A0A7C4EWP8_9BACT</name>
<comment type="subunit">
    <text evidence="11">F-type ATPases have 2 components, CF(1) - the catalytic core - and CF(0) - the membrane proton channel. CF(1) has five subunits: alpha(3), beta(3), gamma(1), delta(1), epsilon(1). CF(0) has three main subunits: a, b and c.</text>
</comment>
<comment type="subcellular location">
    <subcellularLocation>
        <location evidence="11">Cell membrane</location>
        <topology evidence="11">Peripheral membrane protein</topology>
    </subcellularLocation>
    <subcellularLocation>
        <location evidence="2">Membrane</location>
        <topology evidence="2">Peripheral membrane protein</topology>
    </subcellularLocation>
    <subcellularLocation>
        <location evidence="10">Thylakoid</location>
    </subcellularLocation>
</comment>
<dbReference type="Gene3D" id="3.40.1380.10">
    <property type="match status" value="1"/>
</dbReference>